<dbReference type="EMBL" id="JABSTU010000006">
    <property type="protein sequence ID" value="KAH8029096.1"/>
    <property type="molecule type" value="Genomic_DNA"/>
</dbReference>
<dbReference type="PANTHER" id="PTHR33939:SF1">
    <property type="entry name" value="DUF4371 DOMAIN-CONTAINING PROTEIN"/>
    <property type="match status" value="1"/>
</dbReference>
<proteinExistence type="predicted"/>
<dbReference type="PANTHER" id="PTHR33939">
    <property type="entry name" value="PROTEIN CBG22215"/>
    <property type="match status" value="1"/>
</dbReference>
<sequence length="316" mass="36730">MLISRRRPTDGREHEFPHGTLPCWTHTVACLQDQLVASEELLFLDTIPTLSRCEWGRDREQLPDDFDFDVLRRVMHDFYKWRKIPTVHKLAEFFKEDDSLPSESVTTIHRMQLKVGFLYKKRSRNSLLIKATHIIQWRRKYLRQIKKVRRQGRPIFYTDETCVNAGHTVSRGWVEETIKSAEHTKKANLTIGPLNPSGKEGRLIITHRGNEDGFITAAGEVFRARMSTGNYHDEIDGAHYEKRFKKKILPNLPPESAIALDNAPYHSVKLEKVPRMSTLKKDIQAWLSLKVVTWNCDKVKAEQMKLLQTVSTEVSQ</sequence>
<organism evidence="1 2">
    <name type="scientific">Rhipicephalus microplus</name>
    <name type="common">Cattle tick</name>
    <name type="synonym">Boophilus microplus</name>
    <dbReference type="NCBI Taxonomy" id="6941"/>
    <lineage>
        <taxon>Eukaryota</taxon>
        <taxon>Metazoa</taxon>
        <taxon>Ecdysozoa</taxon>
        <taxon>Arthropoda</taxon>
        <taxon>Chelicerata</taxon>
        <taxon>Arachnida</taxon>
        <taxon>Acari</taxon>
        <taxon>Parasitiformes</taxon>
        <taxon>Ixodida</taxon>
        <taxon>Ixodoidea</taxon>
        <taxon>Ixodidae</taxon>
        <taxon>Rhipicephalinae</taxon>
        <taxon>Rhipicephalus</taxon>
        <taxon>Boophilus</taxon>
    </lineage>
</organism>
<comment type="caution">
    <text evidence="1">The sequence shown here is derived from an EMBL/GenBank/DDBJ whole genome shotgun (WGS) entry which is preliminary data.</text>
</comment>
<reference evidence="1" key="2">
    <citation type="submission" date="2021-09" db="EMBL/GenBank/DDBJ databases">
        <authorList>
            <person name="Jia N."/>
            <person name="Wang J."/>
            <person name="Shi W."/>
            <person name="Du L."/>
            <person name="Sun Y."/>
            <person name="Zhan W."/>
            <person name="Jiang J."/>
            <person name="Wang Q."/>
            <person name="Zhang B."/>
            <person name="Ji P."/>
            <person name="Sakyi L.B."/>
            <person name="Cui X."/>
            <person name="Yuan T."/>
            <person name="Jiang B."/>
            <person name="Yang W."/>
            <person name="Lam T.T.-Y."/>
            <person name="Chang Q."/>
            <person name="Ding S."/>
            <person name="Wang X."/>
            <person name="Zhu J."/>
            <person name="Ruan X."/>
            <person name="Zhao L."/>
            <person name="Wei J."/>
            <person name="Que T."/>
            <person name="Du C."/>
            <person name="Cheng J."/>
            <person name="Dai P."/>
            <person name="Han X."/>
            <person name="Huang E."/>
            <person name="Gao Y."/>
            <person name="Liu J."/>
            <person name="Shao H."/>
            <person name="Ye R."/>
            <person name="Li L."/>
            <person name="Wei W."/>
            <person name="Wang X."/>
            <person name="Wang C."/>
            <person name="Huo Q."/>
            <person name="Li W."/>
            <person name="Guo W."/>
            <person name="Chen H."/>
            <person name="Chen S."/>
            <person name="Zhou L."/>
            <person name="Zhou L."/>
            <person name="Ni X."/>
            <person name="Tian J."/>
            <person name="Zhou Y."/>
            <person name="Sheng Y."/>
            <person name="Liu T."/>
            <person name="Pan Y."/>
            <person name="Xia L."/>
            <person name="Li J."/>
            <person name="Zhao F."/>
            <person name="Cao W."/>
        </authorList>
    </citation>
    <scope>NUCLEOTIDE SEQUENCE</scope>
    <source>
        <strain evidence="1">Rmic-2018</strain>
        <tissue evidence="1">Larvae</tissue>
    </source>
</reference>
<evidence type="ECO:0000313" key="1">
    <source>
        <dbReference type="EMBL" id="KAH8029096.1"/>
    </source>
</evidence>
<dbReference type="VEuPathDB" id="VectorBase:LOC119181448"/>
<accession>A0A9J6E4V2</accession>
<protein>
    <submittedName>
        <fullName evidence="1">Uncharacterized protein</fullName>
    </submittedName>
</protein>
<reference evidence="1" key="1">
    <citation type="journal article" date="2020" name="Cell">
        <title>Large-Scale Comparative Analyses of Tick Genomes Elucidate Their Genetic Diversity and Vector Capacities.</title>
        <authorList>
            <consortium name="Tick Genome and Microbiome Consortium (TIGMIC)"/>
            <person name="Jia N."/>
            <person name="Wang J."/>
            <person name="Shi W."/>
            <person name="Du L."/>
            <person name="Sun Y."/>
            <person name="Zhan W."/>
            <person name="Jiang J.F."/>
            <person name="Wang Q."/>
            <person name="Zhang B."/>
            <person name="Ji P."/>
            <person name="Bell-Sakyi L."/>
            <person name="Cui X.M."/>
            <person name="Yuan T.T."/>
            <person name="Jiang B.G."/>
            <person name="Yang W.F."/>
            <person name="Lam T.T."/>
            <person name="Chang Q.C."/>
            <person name="Ding S.J."/>
            <person name="Wang X.J."/>
            <person name="Zhu J.G."/>
            <person name="Ruan X.D."/>
            <person name="Zhao L."/>
            <person name="Wei J.T."/>
            <person name="Ye R.Z."/>
            <person name="Que T.C."/>
            <person name="Du C.H."/>
            <person name="Zhou Y.H."/>
            <person name="Cheng J.X."/>
            <person name="Dai P.F."/>
            <person name="Guo W.B."/>
            <person name="Han X.H."/>
            <person name="Huang E.J."/>
            <person name="Li L.F."/>
            <person name="Wei W."/>
            <person name="Gao Y.C."/>
            <person name="Liu J.Z."/>
            <person name="Shao H.Z."/>
            <person name="Wang X."/>
            <person name="Wang C.C."/>
            <person name="Yang T.C."/>
            <person name="Huo Q.B."/>
            <person name="Li W."/>
            <person name="Chen H.Y."/>
            <person name="Chen S.E."/>
            <person name="Zhou L.G."/>
            <person name="Ni X.B."/>
            <person name="Tian J.H."/>
            <person name="Sheng Y."/>
            <person name="Liu T."/>
            <person name="Pan Y.S."/>
            <person name="Xia L.Y."/>
            <person name="Li J."/>
            <person name="Zhao F."/>
            <person name="Cao W.C."/>
        </authorList>
    </citation>
    <scope>NUCLEOTIDE SEQUENCE</scope>
    <source>
        <strain evidence="1">Rmic-2018</strain>
    </source>
</reference>
<gene>
    <name evidence="1" type="ORF">HPB51_022660</name>
</gene>
<name>A0A9J6E4V2_RHIMP</name>
<keyword evidence="2" id="KW-1185">Reference proteome</keyword>
<evidence type="ECO:0000313" key="2">
    <source>
        <dbReference type="Proteomes" id="UP000821866"/>
    </source>
</evidence>
<dbReference type="InterPro" id="IPR036397">
    <property type="entry name" value="RNaseH_sf"/>
</dbReference>
<dbReference type="Gene3D" id="3.30.420.10">
    <property type="entry name" value="Ribonuclease H-like superfamily/Ribonuclease H"/>
    <property type="match status" value="1"/>
</dbReference>
<dbReference type="GO" id="GO:0003676">
    <property type="term" value="F:nucleic acid binding"/>
    <property type="evidence" value="ECO:0007669"/>
    <property type="project" value="InterPro"/>
</dbReference>
<dbReference type="AlphaFoldDB" id="A0A9J6E4V2"/>
<dbReference type="Proteomes" id="UP000821866">
    <property type="component" value="Chromosome 4"/>
</dbReference>